<organism evidence="1 2">
    <name type="scientific">Geotrichum galactomycetum</name>
    <dbReference type="NCBI Taxonomy" id="27317"/>
    <lineage>
        <taxon>Eukaryota</taxon>
        <taxon>Fungi</taxon>
        <taxon>Dikarya</taxon>
        <taxon>Ascomycota</taxon>
        <taxon>Saccharomycotina</taxon>
        <taxon>Dipodascomycetes</taxon>
        <taxon>Dipodascales</taxon>
        <taxon>Dipodascaceae</taxon>
        <taxon>Geotrichum</taxon>
    </lineage>
</organism>
<reference evidence="1 2" key="1">
    <citation type="journal article" date="2020" name="Front. Microbiol.">
        <title>Phenotypic and Genetic Characterization of the Cheese Ripening Yeast Geotrichum candidum.</title>
        <authorList>
            <person name="Perkins V."/>
            <person name="Vignola S."/>
            <person name="Lessard M.H."/>
            <person name="Plante P.L."/>
            <person name="Corbeil J."/>
            <person name="Dugat-Bony E."/>
            <person name="Frenette M."/>
            <person name="Labrie S."/>
        </authorList>
    </citation>
    <scope>NUCLEOTIDE SEQUENCE [LARGE SCALE GENOMIC DNA]</scope>
    <source>
        <strain evidence="1 2">LMA-1147</strain>
    </source>
</reference>
<sequence length="416" mass="45450">MKHQFHAIITDAAGEHLFAAVSASVKKFNLATGALEATYTLPEPVEAPPKKKAKTTTDETKDTEESNKKEEKQQPAKASNAQEGVRAIRTLALSRDEKYLIGTESKSVYVLNASDLSLISARTFPKRPSSVTTSIDDKDLVVGDKFGDVYSVPLLATDALVLSSSEAAKEAQSASIQPILGHVSMLVDIQIAEAAGKQYVITADRDEHIRVSKFPQAYIIDRWLFGHTEFVSELTLVPWKQELLLSGGGDDFLAVWNWTTGALLQKFEIRSLLAAHLTEEYHTALRKGSDFEISIARIVVLPKYKQVAVLAEATNAILVLQLDDESGSLKHLHTLQGAEGARFIDLAASEDKLVASVDGAEASLVSIYEVTESGEYKLAESEASSSITKDGSLEKTDADQEYPLYGIKHLRKRGEF</sequence>
<comment type="caution">
    <text evidence="1">The sequence shown here is derived from an EMBL/GenBank/DDBJ whole genome shotgun (WGS) entry which is preliminary data.</text>
</comment>
<proteinExistence type="predicted"/>
<evidence type="ECO:0000313" key="2">
    <source>
        <dbReference type="Proteomes" id="UP000744676"/>
    </source>
</evidence>
<protein>
    <submittedName>
        <fullName evidence="1">Uncharacterized protein</fullName>
    </submittedName>
</protein>
<keyword evidence="2" id="KW-1185">Reference proteome</keyword>
<gene>
    <name evidence="1" type="ORF">D0Z00_001466</name>
</gene>
<evidence type="ECO:0000313" key="1">
    <source>
        <dbReference type="EMBL" id="KAF5099986.1"/>
    </source>
</evidence>
<dbReference type="EMBL" id="QVQA01000027">
    <property type="protein sequence ID" value="KAF5099986.1"/>
    <property type="molecule type" value="Genomic_DNA"/>
</dbReference>
<accession>A0ACB6V6X8</accession>
<dbReference type="Proteomes" id="UP000744676">
    <property type="component" value="Unassembled WGS sequence"/>
</dbReference>
<name>A0ACB6V6X8_9ASCO</name>